<reference evidence="8 9" key="1">
    <citation type="submission" date="2019-07" db="EMBL/GenBank/DDBJ databases">
        <title>Whole genome shotgun sequence of Cellulomonas soli NBRC 109434.</title>
        <authorList>
            <person name="Hosoyama A."/>
            <person name="Uohara A."/>
            <person name="Ohji S."/>
            <person name="Ichikawa N."/>
        </authorList>
    </citation>
    <scope>NUCLEOTIDE SEQUENCE [LARGE SCALE GENOMIC DNA]</scope>
    <source>
        <strain evidence="8 9">NBRC 109434</strain>
    </source>
</reference>
<name>A0A512PDY4_9CELL</name>
<feature type="transmembrane region" description="Helical" evidence="6">
    <location>
        <begin position="189"/>
        <end position="208"/>
    </location>
</feature>
<organism evidence="8 9">
    <name type="scientific">Cellulomonas soli</name>
    <dbReference type="NCBI Taxonomy" id="931535"/>
    <lineage>
        <taxon>Bacteria</taxon>
        <taxon>Bacillati</taxon>
        <taxon>Actinomycetota</taxon>
        <taxon>Actinomycetes</taxon>
        <taxon>Micrococcales</taxon>
        <taxon>Cellulomonadaceae</taxon>
        <taxon>Cellulomonas</taxon>
    </lineage>
</organism>
<evidence type="ECO:0000256" key="4">
    <source>
        <dbReference type="ARBA" id="ARBA00022989"/>
    </source>
</evidence>
<feature type="transmembrane region" description="Helical" evidence="6">
    <location>
        <begin position="19"/>
        <end position="40"/>
    </location>
</feature>
<dbReference type="Proteomes" id="UP000321798">
    <property type="component" value="Unassembled WGS sequence"/>
</dbReference>
<sequence length="299" mass="30999">MLPVAGTGSPTTRRSVAPLLWGSVGVLTFSLTLPLTRAALVGFDPLVVALGRSAIAGLLALPLLLLTRQPRPTRAQWRHIAVVAACITVGFPLLSSWALARVPASHGAVFLALLPVATAILSLRHTRERPGRLFWVAASAGALVVMVYAVLARGFDGVHGADLLLVGAMLCGALSYAEGSVVTPHLGSWQVTCWALALALPVLGPIVLADLLVTGPHAPASAWAALLWMAFVGMIGGFVAWYHALRTGGVARISQLQLVQPLLAIAWSSVLLGESVPVSLVVAGVLTVACVAVAQRARA</sequence>
<evidence type="ECO:0000256" key="5">
    <source>
        <dbReference type="ARBA" id="ARBA00023136"/>
    </source>
</evidence>
<dbReference type="InterPro" id="IPR037185">
    <property type="entry name" value="EmrE-like"/>
</dbReference>
<gene>
    <name evidence="8" type="ORF">CSO01_20710</name>
</gene>
<dbReference type="AlphaFoldDB" id="A0A512PDY4"/>
<evidence type="ECO:0000256" key="6">
    <source>
        <dbReference type="SAM" id="Phobius"/>
    </source>
</evidence>
<evidence type="ECO:0000256" key="2">
    <source>
        <dbReference type="ARBA" id="ARBA00007362"/>
    </source>
</evidence>
<accession>A0A512PDY4</accession>
<keyword evidence="9" id="KW-1185">Reference proteome</keyword>
<dbReference type="GO" id="GO:0016020">
    <property type="term" value="C:membrane"/>
    <property type="evidence" value="ECO:0007669"/>
    <property type="project" value="UniProtKB-SubCell"/>
</dbReference>
<dbReference type="SUPFAM" id="SSF103481">
    <property type="entry name" value="Multidrug resistance efflux transporter EmrE"/>
    <property type="match status" value="2"/>
</dbReference>
<dbReference type="PANTHER" id="PTHR32322:SF2">
    <property type="entry name" value="EAMA DOMAIN-CONTAINING PROTEIN"/>
    <property type="match status" value="1"/>
</dbReference>
<feature type="transmembrane region" description="Helical" evidence="6">
    <location>
        <begin position="133"/>
        <end position="151"/>
    </location>
</feature>
<evidence type="ECO:0000259" key="7">
    <source>
        <dbReference type="Pfam" id="PF00892"/>
    </source>
</evidence>
<dbReference type="Pfam" id="PF00892">
    <property type="entry name" value="EamA"/>
    <property type="match status" value="2"/>
</dbReference>
<feature type="transmembrane region" description="Helical" evidence="6">
    <location>
        <begin position="276"/>
        <end position="294"/>
    </location>
</feature>
<evidence type="ECO:0000256" key="3">
    <source>
        <dbReference type="ARBA" id="ARBA00022692"/>
    </source>
</evidence>
<feature type="transmembrane region" description="Helical" evidence="6">
    <location>
        <begin position="104"/>
        <end position="121"/>
    </location>
</feature>
<feature type="transmembrane region" description="Helical" evidence="6">
    <location>
        <begin position="220"/>
        <end position="241"/>
    </location>
</feature>
<dbReference type="EMBL" id="BKAL01000006">
    <property type="protein sequence ID" value="GEP69356.1"/>
    <property type="molecule type" value="Genomic_DNA"/>
</dbReference>
<keyword evidence="5 6" id="KW-0472">Membrane</keyword>
<dbReference type="InterPro" id="IPR050638">
    <property type="entry name" value="AA-Vitamin_Transporters"/>
</dbReference>
<evidence type="ECO:0000313" key="8">
    <source>
        <dbReference type="EMBL" id="GEP69356.1"/>
    </source>
</evidence>
<dbReference type="InterPro" id="IPR000620">
    <property type="entry name" value="EamA_dom"/>
</dbReference>
<protein>
    <submittedName>
        <fullName evidence="8">Membrane protein</fullName>
    </submittedName>
</protein>
<feature type="transmembrane region" description="Helical" evidence="6">
    <location>
        <begin position="79"/>
        <end position="98"/>
    </location>
</feature>
<comment type="subcellular location">
    <subcellularLocation>
        <location evidence="1">Membrane</location>
        <topology evidence="1">Multi-pass membrane protein</topology>
    </subcellularLocation>
</comment>
<comment type="similarity">
    <text evidence="2">Belongs to the EamA transporter family.</text>
</comment>
<evidence type="ECO:0000256" key="1">
    <source>
        <dbReference type="ARBA" id="ARBA00004141"/>
    </source>
</evidence>
<feature type="domain" description="EamA" evidence="7">
    <location>
        <begin position="161"/>
        <end position="292"/>
    </location>
</feature>
<proteinExistence type="inferred from homology"/>
<evidence type="ECO:0000313" key="9">
    <source>
        <dbReference type="Proteomes" id="UP000321798"/>
    </source>
</evidence>
<dbReference type="PANTHER" id="PTHR32322">
    <property type="entry name" value="INNER MEMBRANE TRANSPORTER"/>
    <property type="match status" value="1"/>
</dbReference>
<keyword evidence="3 6" id="KW-0812">Transmembrane</keyword>
<feature type="domain" description="EamA" evidence="7">
    <location>
        <begin position="19"/>
        <end position="147"/>
    </location>
</feature>
<keyword evidence="4 6" id="KW-1133">Transmembrane helix</keyword>
<feature type="transmembrane region" description="Helical" evidence="6">
    <location>
        <begin position="46"/>
        <end position="67"/>
    </location>
</feature>
<comment type="caution">
    <text evidence="8">The sequence shown here is derived from an EMBL/GenBank/DDBJ whole genome shotgun (WGS) entry which is preliminary data.</text>
</comment>